<evidence type="ECO:0000313" key="2">
    <source>
        <dbReference type="EMBL" id="SDM68563.1"/>
    </source>
</evidence>
<evidence type="ECO:0000313" key="3">
    <source>
        <dbReference type="Proteomes" id="UP000199309"/>
    </source>
</evidence>
<dbReference type="STRING" id="349095.SAMN05660299_01368"/>
<dbReference type="InterPro" id="IPR008407">
    <property type="entry name" value="Brnchd-chn_aa_trnsp_AzlD"/>
</dbReference>
<dbReference type="Proteomes" id="UP000199309">
    <property type="component" value="Unassembled WGS sequence"/>
</dbReference>
<proteinExistence type="predicted"/>
<keyword evidence="1" id="KW-1133">Transmembrane helix</keyword>
<feature type="transmembrane region" description="Helical" evidence="1">
    <location>
        <begin position="6"/>
        <end position="27"/>
    </location>
</feature>
<name>A0A1G9V8Z5_9FIRM</name>
<accession>A0A1G9V8Z5</accession>
<gene>
    <name evidence="2" type="ORF">SAMN05660299_01368</name>
</gene>
<keyword evidence="3" id="KW-1185">Reference proteome</keyword>
<keyword evidence="1" id="KW-0472">Membrane</keyword>
<sequence>MRSEIFYIIIAMAAVTFITRFSCIAIVNQKGLSSSLARWLKHIPTAILTALIVPALLLPQGKMDFSLQNHYLIAGIAAAAAAYKSKNIMITLTIGMGIMIALRLLN</sequence>
<dbReference type="RefSeq" id="WP_091649735.1">
    <property type="nucleotide sequence ID" value="NZ_FNHQ01000011.1"/>
</dbReference>
<keyword evidence="1" id="KW-0812">Transmembrane</keyword>
<feature type="transmembrane region" description="Helical" evidence="1">
    <location>
        <begin position="88"/>
        <end position="105"/>
    </location>
</feature>
<reference evidence="2 3" key="1">
    <citation type="submission" date="2016-10" db="EMBL/GenBank/DDBJ databases">
        <authorList>
            <person name="de Groot N.N."/>
        </authorList>
    </citation>
    <scope>NUCLEOTIDE SEQUENCE [LARGE SCALE GENOMIC DNA]</scope>
    <source>
        <strain evidence="2 3">DSM 16981</strain>
    </source>
</reference>
<organism evidence="2 3">
    <name type="scientific">Megasphaera paucivorans</name>
    <dbReference type="NCBI Taxonomy" id="349095"/>
    <lineage>
        <taxon>Bacteria</taxon>
        <taxon>Bacillati</taxon>
        <taxon>Bacillota</taxon>
        <taxon>Negativicutes</taxon>
        <taxon>Veillonellales</taxon>
        <taxon>Veillonellaceae</taxon>
        <taxon>Megasphaera</taxon>
    </lineage>
</organism>
<evidence type="ECO:0000256" key="1">
    <source>
        <dbReference type="SAM" id="Phobius"/>
    </source>
</evidence>
<dbReference type="OrthoDB" id="7870017at2"/>
<dbReference type="AlphaFoldDB" id="A0A1G9V8Z5"/>
<dbReference type="Pfam" id="PF05437">
    <property type="entry name" value="AzlD"/>
    <property type="match status" value="1"/>
</dbReference>
<protein>
    <submittedName>
        <fullName evidence="2">Branched-chain amino acid transport protein</fullName>
    </submittedName>
</protein>
<feature type="transmembrane region" description="Helical" evidence="1">
    <location>
        <begin position="39"/>
        <end position="59"/>
    </location>
</feature>
<dbReference type="EMBL" id="FNHQ01000011">
    <property type="protein sequence ID" value="SDM68563.1"/>
    <property type="molecule type" value="Genomic_DNA"/>
</dbReference>